<evidence type="ECO:0000313" key="3">
    <source>
        <dbReference type="Proteomes" id="UP000828390"/>
    </source>
</evidence>
<keyword evidence="3" id="KW-1185">Reference proteome</keyword>
<reference evidence="2" key="2">
    <citation type="submission" date="2020-11" db="EMBL/GenBank/DDBJ databases">
        <authorList>
            <person name="McCartney M.A."/>
            <person name="Auch B."/>
            <person name="Kono T."/>
            <person name="Mallez S."/>
            <person name="Becker A."/>
            <person name="Gohl D.M."/>
            <person name="Silverstein K.A.T."/>
            <person name="Koren S."/>
            <person name="Bechman K.B."/>
            <person name="Herman A."/>
            <person name="Abrahante J.E."/>
            <person name="Garbe J."/>
        </authorList>
    </citation>
    <scope>NUCLEOTIDE SEQUENCE</scope>
    <source>
        <strain evidence="2">Duluth1</strain>
        <tissue evidence="2">Whole animal</tissue>
    </source>
</reference>
<evidence type="ECO:0000256" key="1">
    <source>
        <dbReference type="SAM" id="MobiDB-lite"/>
    </source>
</evidence>
<dbReference type="Pfam" id="PF15679">
    <property type="entry name" value="DUF4665"/>
    <property type="match status" value="1"/>
</dbReference>
<dbReference type="InterPro" id="IPR031389">
    <property type="entry name" value="RBIS"/>
</dbReference>
<dbReference type="EMBL" id="JAIWYP010000013">
    <property type="protein sequence ID" value="KAH3714644.1"/>
    <property type="molecule type" value="Genomic_DNA"/>
</dbReference>
<dbReference type="Proteomes" id="UP000828390">
    <property type="component" value="Unassembled WGS sequence"/>
</dbReference>
<feature type="region of interest" description="Disordered" evidence="1">
    <location>
        <begin position="64"/>
        <end position="104"/>
    </location>
</feature>
<gene>
    <name evidence="2" type="ORF">DPMN_057333</name>
</gene>
<proteinExistence type="predicted"/>
<name>A0A9D4C004_DREPO</name>
<evidence type="ECO:0000313" key="2">
    <source>
        <dbReference type="EMBL" id="KAH3714644.1"/>
    </source>
</evidence>
<dbReference type="AlphaFoldDB" id="A0A9D4C004"/>
<protein>
    <submittedName>
        <fullName evidence="2">Uncharacterized protein</fullName>
    </submittedName>
</protein>
<dbReference type="GO" id="GO:0042254">
    <property type="term" value="P:ribosome biogenesis"/>
    <property type="evidence" value="ECO:0007669"/>
    <property type="project" value="InterPro"/>
</dbReference>
<accession>A0A9D4C004</accession>
<dbReference type="OrthoDB" id="6209007at2759"/>
<organism evidence="2 3">
    <name type="scientific">Dreissena polymorpha</name>
    <name type="common">Zebra mussel</name>
    <name type="synonym">Mytilus polymorpha</name>
    <dbReference type="NCBI Taxonomy" id="45954"/>
    <lineage>
        <taxon>Eukaryota</taxon>
        <taxon>Metazoa</taxon>
        <taxon>Spiralia</taxon>
        <taxon>Lophotrochozoa</taxon>
        <taxon>Mollusca</taxon>
        <taxon>Bivalvia</taxon>
        <taxon>Autobranchia</taxon>
        <taxon>Heteroconchia</taxon>
        <taxon>Euheterodonta</taxon>
        <taxon>Imparidentia</taxon>
        <taxon>Neoheterodontei</taxon>
        <taxon>Myida</taxon>
        <taxon>Dreissenoidea</taxon>
        <taxon>Dreissenidae</taxon>
        <taxon>Dreissena</taxon>
    </lineage>
</organism>
<sequence length="104" mass="11465">MGKNKPKAQTQKVKQQKAFVVGTIKKAKTKPISSNLKKLNLQSTRAKTDKVDASFKEIRQQIQEAVSASTEKPKAVATQGKSSRKETTKEPVDMDTATESFSKL</sequence>
<feature type="compositionally biased region" description="Basic and acidic residues" evidence="1">
    <location>
        <begin position="83"/>
        <end position="92"/>
    </location>
</feature>
<comment type="caution">
    <text evidence="2">The sequence shown here is derived from an EMBL/GenBank/DDBJ whole genome shotgun (WGS) entry which is preliminary data.</text>
</comment>
<reference evidence="2" key="1">
    <citation type="journal article" date="2019" name="bioRxiv">
        <title>The Genome of the Zebra Mussel, Dreissena polymorpha: A Resource for Invasive Species Research.</title>
        <authorList>
            <person name="McCartney M.A."/>
            <person name="Auch B."/>
            <person name="Kono T."/>
            <person name="Mallez S."/>
            <person name="Zhang Y."/>
            <person name="Obille A."/>
            <person name="Becker A."/>
            <person name="Abrahante J.E."/>
            <person name="Garbe J."/>
            <person name="Badalamenti J.P."/>
            <person name="Herman A."/>
            <person name="Mangelson H."/>
            <person name="Liachko I."/>
            <person name="Sullivan S."/>
            <person name="Sone E.D."/>
            <person name="Koren S."/>
            <person name="Silverstein K.A.T."/>
            <person name="Beckman K.B."/>
            <person name="Gohl D.M."/>
        </authorList>
    </citation>
    <scope>NUCLEOTIDE SEQUENCE</scope>
    <source>
        <strain evidence="2">Duluth1</strain>
        <tissue evidence="2">Whole animal</tissue>
    </source>
</reference>